<feature type="transmembrane region" description="Helical" evidence="11">
    <location>
        <begin position="462"/>
        <end position="479"/>
    </location>
</feature>
<evidence type="ECO:0000313" key="12">
    <source>
        <dbReference type="EMBL" id="KAG8591420.1"/>
    </source>
</evidence>
<evidence type="ECO:0000256" key="7">
    <source>
        <dbReference type="ARBA" id="ARBA00022989"/>
    </source>
</evidence>
<dbReference type="PANTHER" id="PTHR21522">
    <property type="entry name" value="PROTON CHANNEL OTOP"/>
    <property type="match status" value="1"/>
</dbReference>
<dbReference type="InterPro" id="IPR004878">
    <property type="entry name" value="Otopetrin"/>
</dbReference>
<feature type="transmembrane region" description="Helical" evidence="11">
    <location>
        <begin position="217"/>
        <end position="238"/>
    </location>
</feature>
<feature type="transmembrane region" description="Helical" evidence="11">
    <location>
        <begin position="45"/>
        <end position="65"/>
    </location>
</feature>
<feature type="transmembrane region" description="Helical" evidence="11">
    <location>
        <begin position="297"/>
        <end position="319"/>
    </location>
</feature>
<feature type="transmembrane region" description="Helical" evidence="11">
    <location>
        <begin position="340"/>
        <end position="362"/>
    </location>
</feature>
<keyword evidence="8" id="KW-0406">Ion transport</keyword>
<evidence type="ECO:0008006" key="14">
    <source>
        <dbReference type="Google" id="ProtNLM"/>
    </source>
</evidence>
<feature type="transmembrane region" description="Helical" evidence="11">
    <location>
        <begin position="85"/>
        <end position="108"/>
    </location>
</feature>
<evidence type="ECO:0000256" key="10">
    <source>
        <dbReference type="ARBA" id="ARBA00023303"/>
    </source>
</evidence>
<feature type="transmembrane region" description="Helical" evidence="11">
    <location>
        <begin position="21"/>
        <end position="39"/>
    </location>
</feature>
<reference evidence="12" key="1">
    <citation type="thesis" date="2020" institute="ProQuest LLC" country="789 East Eisenhower Parkway, Ann Arbor, MI, USA">
        <title>Comparative Genomics and Chromosome Evolution.</title>
        <authorList>
            <person name="Mudd A.B."/>
        </authorList>
    </citation>
    <scope>NUCLEOTIDE SEQUENCE</scope>
    <source>
        <strain evidence="12">237g6f4</strain>
        <tissue evidence="12">Blood</tissue>
    </source>
</reference>
<keyword evidence="9 11" id="KW-0472">Membrane</keyword>
<sequence length="531" mass="60068">MTTSKRHKNSEIASSQYGINIFILGLLLMLATYLNITGLSEGDRLIFLIALMLVQVLWMIFYMAIGNRKKWATAEKDGHAGARWLKCGIGLFAGTTIAMHALKLGYFIGYTECKSIVEGMYPVTHIIHTILQVYFLWRHSKDVIKSFKTLERFGLIHSVYTNLLLWASAVATESDHQLEEHMGRLTSLGFVNITLHEDHMQCNCTSSLCDSFRRGIYYLYPFHIEYQILASAMLYVLWKNIGNNLGSRHHRSKLTFHGVVPGTILGLITLGATVATVAIYLLNIGRTKIKSESALSIYYIYSIVALSFMSVVSLVGLVIHKLDATPTLKEKSPAVKLDENLLVGSAIGSWITSWGSIIAIIFSDNHPAFIWYNIPYSILVILEKYLQNMFIITYINRKHKQNTRTPCMGISVMSHETRFPSKNTDFRTGNENKHHDHCHITQQDSTSQDTCAKIKKAMLKNITVALFLCNISLWIPPAFGCRPQYDNGLEAVVFGFIPWIIVIDISVPFSIFYRMHSTYSLFDVYCKIGSS</sequence>
<evidence type="ECO:0000256" key="8">
    <source>
        <dbReference type="ARBA" id="ARBA00023065"/>
    </source>
</evidence>
<dbReference type="GO" id="GO:0042472">
    <property type="term" value="P:inner ear morphogenesis"/>
    <property type="evidence" value="ECO:0007669"/>
    <property type="project" value="TreeGrafter"/>
</dbReference>
<accession>A0AAV7D3A8</accession>
<evidence type="ECO:0000256" key="5">
    <source>
        <dbReference type="ARBA" id="ARBA00022692"/>
    </source>
</evidence>
<comment type="subcellular location">
    <subcellularLocation>
        <location evidence="1">Cell membrane</location>
        <topology evidence="1">Multi-pass membrane protein</topology>
    </subcellularLocation>
</comment>
<evidence type="ECO:0000256" key="3">
    <source>
        <dbReference type="ARBA" id="ARBA00022448"/>
    </source>
</evidence>
<evidence type="ECO:0000313" key="13">
    <source>
        <dbReference type="Proteomes" id="UP000824782"/>
    </source>
</evidence>
<evidence type="ECO:0000256" key="11">
    <source>
        <dbReference type="SAM" id="Phobius"/>
    </source>
</evidence>
<dbReference type="AlphaFoldDB" id="A0AAV7D3A8"/>
<comment type="similarity">
    <text evidence="2">Belongs to the otopetrin family.</text>
</comment>
<keyword evidence="3" id="KW-0813">Transport</keyword>
<keyword evidence="13" id="KW-1185">Reference proteome</keyword>
<keyword evidence="7 11" id="KW-1133">Transmembrane helix</keyword>
<dbReference type="Pfam" id="PF03189">
    <property type="entry name" value="Otopetrin"/>
    <property type="match status" value="3"/>
</dbReference>
<feature type="transmembrane region" description="Helical" evidence="11">
    <location>
        <begin position="259"/>
        <end position="282"/>
    </location>
</feature>
<dbReference type="Proteomes" id="UP000824782">
    <property type="component" value="Unassembled WGS sequence"/>
</dbReference>
<protein>
    <recommendedName>
        <fullName evidence="14">Otopetrin 1</fullName>
    </recommendedName>
</protein>
<evidence type="ECO:0000256" key="9">
    <source>
        <dbReference type="ARBA" id="ARBA00023136"/>
    </source>
</evidence>
<dbReference type="GO" id="GO:0005886">
    <property type="term" value="C:plasma membrane"/>
    <property type="evidence" value="ECO:0007669"/>
    <property type="project" value="UniProtKB-SubCell"/>
</dbReference>
<keyword evidence="10" id="KW-0407">Ion channel</keyword>
<name>A0AAV7D3A8_ENGPU</name>
<proteinExistence type="inferred from homology"/>
<comment type="caution">
    <text evidence="12">The sequence shown here is derived from an EMBL/GenBank/DDBJ whole genome shotgun (WGS) entry which is preliminary data.</text>
</comment>
<evidence type="ECO:0000256" key="4">
    <source>
        <dbReference type="ARBA" id="ARBA00022475"/>
    </source>
</evidence>
<gene>
    <name evidence="12" type="ORF">GDO81_000174</name>
</gene>
<dbReference type="EMBL" id="WNYA01000001">
    <property type="protein sequence ID" value="KAG8591420.1"/>
    <property type="molecule type" value="Genomic_DNA"/>
</dbReference>
<organism evidence="12 13">
    <name type="scientific">Engystomops pustulosus</name>
    <name type="common">Tungara frog</name>
    <name type="synonym">Physalaemus pustulosus</name>
    <dbReference type="NCBI Taxonomy" id="76066"/>
    <lineage>
        <taxon>Eukaryota</taxon>
        <taxon>Metazoa</taxon>
        <taxon>Chordata</taxon>
        <taxon>Craniata</taxon>
        <taxon>Vertebrata</taxon>
        <taxon>Euteleostomi</taxon>
        <taxon>Amphibia</taxon>
        <taxon>Batrachia</taxon>
        <taxon>Anura</taxon>
        <taxon>Neobatrachia</taxon>
        <taxon>Hyloidea</taxon>
        <taxon>Leptodactylidae</taxon>
        <taxon>Leiuperinae</taxon>
        <taxon>Engystomops</taxon>
    </lineage>
</organism>
<dbReference type="PANTHER" id="PTHR21522:SF66">
    <property type="entry name" value="OTOPETRIN-1 GENE 2"/>
    <property type="match status" value="1"/>
</dbReference>
<feature type="transmembrane region" description="Helical" evidence="11">
    <location>
        <begin position="120"/>
        <end position="137"/>
    </location>
</feature>
<keyword evidence="4" id="KW-1003">Cell membrane</keyword>
<feature type="transmembrane region" description="Helical" evidence="11">
    <location>
        <begin position="491"/>
        <end position="513"/>
    </location>
</feature>
<evidence type="ECO:0000256" key="1">
    <source>
        <dbReference type="ARBA" id="ARBA00004651"/>
    </source>
</evidence>
<dbReference type="GO" id="GO:0015252">
    <property type="term" value="F:proton channel activity"/>
    <property type="evidence" value="ECO:0007669"/>
    <property type="project" value="InterPro"/>
</dbReference>
<evidence type="ECO:0000256" key="6">
    <source>
        <dbReference type="ARBA" id="ARBA00022781"/>
    </source>
</evidence>
<keyword evidence="5 11" id="KW-0812">Transmembrane</keyword>
<keyword evidence="6" id="KW-0375">Hydrogen ion transport</keyword>
<evidence type="ECO:0000256" key="2">
    <source>
        <dbReference type="ARBA" id="ARBA00006513"/>
    </source>
</evidence>